<accession>A0A9D2MPC1</accession>
<dbReference type="AlphaFoldDB" id="A0A9D2MPC1"/>
<dbReference type="GO" id="GO:0003677">
    <property type="term" value="F:DNA binding"/>
    <property type="evidence" value="ECO:0007669"/>
    <property type="project" value="InterPro"/>
</dbReference>
<evidence type="ECO:0000313" key="3">
    <source>
        <dbReference type="Proteomes" id="UP000886883"/>
    </source>
</evidence>
<comment type="caution">
    <text evidence="2">The sequence shown here is derived from an EMBL/GenBank/DDBJ whole genome shotgun (WGS) entry which is preliminary data.</text>
</comment>
<dbReference type="NCBIfam" id="TIGR01764">
    <property type="entry name" value="excise"/>
    <property type="match status" value="1"/>
</dbReference>
<gene>
    <name evidence="2" type="ORF">H9763_02070</name>
</gene>
<name>A0A9D2MPC1_9FIRM</name>
<evidence type="ECO:0000313" key="2">
    <source>
        <dbReference type="EMBL" id="HJB90234.1"/>
    </source>
</evidence>
<reference evidence="2" key="2">
    <citation type="submission" date="2021-04" db="EMBL/GenBank/DDBJ databases">
        <authorList>
            <person name="Gilroy R."/>
        </authorList>
    </citation>
    <scope>NUCLEOTIDE SEQUENCE</scope>
    <source>
        <strain evidence="2">USAMLcec3-2134</strain>
    </source>
</reference>
<dbReference type="Pfam" id="PF12728">
    <property type="entry name" value="HTH_17"/>
    <property type="match status" value="1"/>
</dbReference>
<sequence length="59" mass="6758">MESRVYSVAEVKDILGVSRSKAYEFIKNAYKDEGPFRVIKVGDNYRIPKASFDQWLNGA</sequence>
<dbReference type="Proteomes" id="UP000886883">
    <property type="component" value="Unassembled WGS sequence"/>
</dbReference>
<dbReference type="InterPro" id="IPR041657">
    <property type="entry name" value="HTH_17"/>
</dbReference>
<protein>
    <submittedName>
        <fullName evidence="2">Helix-turn-helix domain-containing protein</fullName>
    </submittedName>
</protein>
<proteinExistence type="predicted"/>
<dbReference type="InterPro" id="IPR010093">
    <property type="entry name" value="SinI_DNA-bd"/>
</dbReference>
<evidence type="ECO:0000259" key="1">
    <source>
        <dbReference type="Pfam" id="PF12728"/>
    </source>
</evidence>
<feature type="domain" description="Helix-turn-helix" evidence="1">
    <location>
        <begin position="5"/>
        <end position="57"/>
    </location>
</feature>
<organism evidence="2 3">
    <name type="scientific">Candidatus Eisenbergiella merdigallinarum</name>
    <dbReference type="NCBI Taxonomy" id="2838552"/>
    <lineage>
        <taxon>Bacteria</taxon>
        <taxon>Bacillati</taxon>
        <taxon>Bacillota</taxon>
        <taxon>Clostridia</taxon>
        <taxon>Lachnospirales</taxon>
        <taxon>Lachnospiraceae</taxon>
        <taxon>Eisenbergiella</taxon>
    </lineage>
</organism>
<dbReference type="EMBL" id="DWXE01000006">
    <property type="protein sequence ID" value="HJB90234.1"/>
    <property type="molecule type" value="Genomic_DNA"/>
</dbReference>
<reference evidence="2" key="1">
    <citation type="journal article" date="2021" name="PeerJ">
        <title>Extensive microbial diversity within the chicken gut microbiome revealed by metagenomics and culture.</title>
        <authorList>
            <person name="Gilroy R."/>
            <person name="Ravi A."/>
            <person name="Getino M."/>
            <person name="Pursley I."/>
            <person name="Horton D.L."/>
            <person name="Alikhan N.F."/>
            <person name="Baker D."/>
            <person name="Gharbi K."/>
            <person name="Hall N."/>
            <person name="Watson M."/>
            <person name="Adriaenssens E.M."/>
            <person name="Foster-Nyarko E."/>
            <person name="Jarju S."/>
            <person name="Secka A."/>
            <person name="Antonio M."/>
            <person name="Oren A."/>
            <person name="Chaudhuri R.R."/>
            <person name="La Ragione R."/>
            <person name="Hildebrand F."/>
            <person name="Pallen M.J."/>
        </authorList>
    </citation>
    <scope>NUCLEOTIDE SEQUENCE</scope>
    <source>
        <strain evidence="2">USAMLcec3-2134</strain>
    </source>
</reference>